<accession>A0ABN6QH34</accession>
<organism evidence="1 2">
    <name type="scientific">Akkermansia biwaensis</name>
    <dbReference type="NCBI Taxonomy" id="2946555"/>
    <lineage>
        <taxon>Bacteria</taxon>
        <taxon>Pseudomonadati</taxon>
        <taxon>Verrucomicrobiota</taxon>
        <taxon>Verrucomicrobiia</taxon>
        <taxon>Verrucomicrobiales</taxon>
        <taxon>Akkermansiaceae</taxon>
        <taxon>Akkermansia</taxon>
    </lineage>
</organism>
<reference evidence="1" key="1">
    <citation type="submission" date="2022-06" db="EMBL/GenBank/DDBJ databases">
        <title>Akkermansia biwalacus sp. nov., an anaerobic mucin-degrading bacterium isolated from human intestine.</title>
        <authorList>
            <person name="Kobayashi Y."/>
            <person name="Inoue S."/>
            <person name="Kawahara T."/>
            <person name="Kohda N."/>
        </authorList>
    </citation>
    <scope>NUCLEOTIDE SEQUENCE</scope>
    <source>
        <strain evidence="1">WON2089</strain>
    </source>
</reference>
<gene>
    <name evidence="1" type="ORF">Abiwalacus_11860</name>
</gene>
<proteinExistence type="predicted"/>
<dbReference type="RefSeq" id="WP_215720005.1">
    <property type="nucleotide sequence ID" value="NZ_AP025943.1"/>
</dbReference>
<name>A0ABN6QH34_9BACT</name>
<sequence length="315" mass="37306">MKSITYCMLALILSLATGRGEPVQLARTIPIPWNKEILKDTETASSQLKSLLEEWRLEEFYVLAKKKLHDSRQELKETNRFSEKGYLDRLWMLYYITAVPLLTVDYSPDVPHPRFNKDDYVLKRAALMQIAFELISDEDYLRYERQHHKELVYLFSSYSAGLLKRVRESYDPDLGEKLKKMKFQPRKDDPAEISKRNYLFFINKQILRDNRNSTIPSYINMMEELLMGRLWSYFHGQPREVEKYIKLAGYQSEEEIDELIFRTLARTPKTEFLYQGARGKRYERKIRSGKESSVNDRHLHSIDRALKAQKAKAGQ</sequence>
<evidence type="ECO:0000313" key="1">
    <source>
        <dbReference type="EMBL" id="BDL43612.1"/>
    </source>
</evidence>
<evidence type="ECO:0000313" key="2">
    <source>
        <dbReference type="Proteomes" id="UP001062263"/>
    </source>
</evidence>
<protein>
    <submittedName>
        <fullName evidence="1">Uncharacterized protein</fullName>
    </submittedName>
</protein>
<dbReference type="Proteomes" id="UP001062263">
    <property type="component" value="Chromosome"/>
</dbReference>
<keyword evidence="2" id="KW-1185">Reference proteome</keyword>
<dbReference type="EMBL" id="AP025943">
    <property type="protein sequence ID" value="BDL43612.1"/>
    <property type="molecule type" value="Genomic_DNA"/>
</dbReference>